<dbReference type="Pfam" id="PF05648">
    <property type="entry name" value="PEX11"/>
    <property type="match status" value="1"/>
</dbReference>
<comment type="subcellular location">
    <subcellularLocation>
        <location evidence="3">Peroxisome membrane</location>
    </subcellularLocation>
</comment>
<gene>
    <name evidence="4" type="ORF">g.14999</name>
</gene>
<evidence type="ECO:0000256" key="1">
    <source>
        <dbReference type="ARBA" id="ARBA00023136"/>
    </source>
</evidence>
<reference evidence="4" key="1">
    <citation type="submission" date="2015-11" db="EMBL/GenBank/DDBJ databases">
        <title>De novo transcriptome assembly of four potential Pierce s Disease insect vectors from Arizona vineyards.</title>
        <authorList>
            <person name="Tassone E.E."/>
        </authorList>
    </citation>
    <scope>NUCLEOTIDE SEQUENCE</scope>
</reference>
<organism evidence="4">
    <name type="scientific">Graphocephala atropunctata</name>
    <dbReference type="NCBI Taxonomy" id="36148"/>
    <lineage>
        <taxon>Eukaryota</taxon>
        <taxon>Metazoa</taxon>
        <taxon>Ecdysozoa</taxon>
        <taxon>Arthropoda</taxon>
        <taxon>Hexapoda</taxon>
        <taxon>Insecta</taxon>
        <taxon>Pterygota</taxon>
        <taxon>Neoptera</taxon>
        <taxon>Paraneoptera</taxon>
        <taxon>Hemiptera</taxon>
        <taxon>Auchenorrhyncha</taxon>
        <taxon>Membracoidea</taxon>
        <taxon>Cicadellidae</taxon>
        <taxon>Cicadellinae</taxon>
        <taxon>Cicadellini</taxon>
        <taxon>Graphocephala</taxon>
    </lineage>
</organism>
<keyword evidence="1" id="KW-0472">Membrane</keyword>
<dbReference type="PANTHER" id="PTHR20990">
    <property type="entry name" value="PEROXISOMAL BIOGENESIS FACTOR 11"/>
    <property type="match status" value="1"/>
</dbReference>
<dbReference type="GO" id="GO:0005778">
    <property type="term" value="C:peroxisomal membrane"/>
    <property type="evidence" value="ECO:0007669"/>
    <property type="project" value="UniProtKB-SubCell"/>
</dbReference>
<sequence length="239" mass="27796">MFRNPHLNVMMSLKTLSIMLESHNDRDKVLRLLCYTFKLIGGITKDGKYSKLSDELSECRTTLRLLDDIPMLIYSLSYGLGKKEPDTYMQVCGVVVNVLDQLYYPFEHVAWAADKGLLSQRSEMWWLASNVCWTLSLYFNIARSLRYLHLLHNHSKHMDLRDSLIGEDYKQGETKKNLRSQLLELLSVIRYMCDFILAVHWMPESFLWAGRLKQWQIGALGTASSLLSLMQICAFKEPF</sequence>
<name>A0A1B6MGK4_9HEMI</name>
<protein>
    <recommendedName>
        <fullName evidence="5">Peroxisomal membrane protein 11C</fullName>
    </recommendedName>
</protein>
<dbReference type="PANTHER" id="PTHR20990:SF1">
    <property type="entry name" value="PEROXISOMAL MEMBRANE PROTEIN 11C"/>
    <property type="match status" value="1"/>
</dbReference>
<evidence type="ECO:0000256" key="3">
    <source>
        <dbReference type="ARBA" id="ARBA00046271"/>
    </source>
</evidence>
<accession>A0A1B6MGK4</accession>
<evidence type="ECO:0008006" key="5">
    <source>
        <dbReference type="Google" id="ProtNLM"/>
    </source>
</evidence>
<dbReference type="EMBL" id="GEBQ01004900">
    <property type="protein sequence ID" value="JAT35077.1"/>
    <property type="molecule type" value="Transcribed_RNA"/>
</dbReference>
<evidence type="ECO:0000256" key="2">
    <source>
        <dbReference type="ARBA" id="ARBA00023140"/>
    </source>
</evidence>
<proteinExistence type="predicted"/>
<dbReference type="AlphaFoldDB" id="A0A1B6MGK4"/>
<evidence type="ECO:0000313" key="4">
    <source>
        <dbReference type="EMBL" id="JAT35077.1"/>
    </source>
</evidence>
<dbReference type="GO" id="GO:0016559">
    <property type="term" value="P:peroxisome fission"/>
    <property type="evidence" value="ECO:0007669"/>
    <property type="project" value="InterPro"/>
</dbReference>
<keyword evidence="2" id="KW-0576">Peroxisome</keyword>
<dbReference type="InterPro" id="IPR008733">
    <property type="entry name" value="PEX11"/>
</dbReference>
<dbReference type="InterPro" id="IPR026510">
    <property type="entry name" value="PEX11C_met"/>
</dbReference>